<dbReference type="STRING" id="61395.A0A1Y1W4J1"/>
<evidence type="ECO:0000256" key="6">
    <source>
        <dbReference type="SAM" id="MobiDB-lite"/>
    </source>
</evidence>
<dbReference type="GO" id="GO:0005634">
    <property type="term" value="C:nucleus"/>
    <property type="evidence" value="ECO:0007669"/>
    <property type="project" value="UniProtKB-SubCell"/>
</dbReference>
<dbReference type="InterPro" id="IPR017970">
    <property type="entry name" value="Homeobox_CS"/>
</dbReference>
<feature type="domain" description="Homeobox" evidence="7">
    <location>
        <begin position="37"/>
        <end position="97"/>
    </location>
</feature>
<dbReference type="InterPro" id="IPR001356">
    <property type="entry name" value="HD"/>
</dbReference>
<dbReference type="AlphaFoldDB" id="A0A1Y1W4J1"/>
<feature type="region of interest" description="Disordered" evidence="6">
    <location>
        <begin position="90"/>
        <end position="115"/>
    </location>
</feature>
<evidence type="ECO:0000256" key="4">
    <source>
        <dbReference type="PROSITE-ProRule" id="PRU00108"/>
    </source>
</evidence>
<dbReference type="SUPFAM" id="SSF46689">
    <property type="entry name" value="Homeodomain-like"/>
    <property type="match status" value="1"/>
</dbReference>
<dbReference type="Proteomes" id="UP000193922">
    <property type="component" value="Unassembled WGS sequence"/>
</dbReference>
<dbReference type="GO" id="GO:0000981">
    <property type="term" value="F:DNA-binding transcription factor activity, RNA polymerase II-specific"/>
    <property type="evidence" value="ECO:0007669"/>
    <property type="project" value="InterPro"/>
</dbReference>
<dbReference type="Pfam" id="PF00046">
    <property type="entry name" value="Homeodomain"/>
    <property type="match status" value="1"/>
</dbReference>
<keyword evidence="9" id="KW-1185">Reference proteome</keyword>
<dbReference type="PANTHER" id="PTHR46255:SF3">
    <property type="entry name" value="HOMEOBOX DOMAIN-CONTAINING PROTEIN"/>
    <property type="match status" value="1"/>
</dbReference>
<reference evidence="8 9" key="1">
    <citation type="submission" date="2016-07" db="EMBL/GenBank/DDBJ databases">
        <title>Pervasive Adenine N6-methylation of Active Genes in Fungi.</title>
        <authorList>
            <consortium name="DOE Joint Genome Institute"/>
            <person name="Mondo S.J."/>
            <person name="Dannebaum R.O."/>
            <person name="Kuo R.C."/>
            <person name="Labutti K."/>
            <person name="Haridas S."/>
            <person name="Kuo A."/>
            <person name="Salamov A."/>
            <person name="Ahrendt S.R."/>
            <person name="Lipzen A."/>
            <person name="Sullivan W."/>
            <person name="Andreopoulos W.B."/>
            <person name="Clum A."/>
            <person name="Lindquist E."/>
            <person name="Daum C."/>
            <person name="Ramamoorthy G.K."/>
            <person name="Gryganskyi A."/>
            <person name="Culley D."/>
            <person name="Magnuson J.K."/>
            <person name="James T.Y."/>
            <person name="O'Malley M.A."/>
            <person name="Stajich J.E."/>
            <person name="Spatafora J.W."/>
            <person name="Visel A."/>
            <person name="Grigoriev I.V."/>
        </authorList>
    </citation>
    <scope>NUCLEOTIDE SEQUENCE [LARGE SCALE GENOMIC DNA]</scope>
    <source>
        <strain evidence="8 9">ATCC 12442</strain>
    </source>
</reference>
<feature type="compositionally biased region" description="Polar residues" evidence="6">
    <location>
        <begin position="106"/>
        <end position="115"/>
    </location>
</feature>
<feature type="compositionally biased region" description="Low complexity" evidence="6">
    <location>
        <begin position="216"/>
        <end position="225"/>
    </location>
</feature>
<comment type="subcellular location">
    <subcellularLocation>
        <location evidence="4 5">Nucleus</location>
    </subcellularLocation>
</comment>
<dbReference type="RefSeq" id="XP_040742221.1">
    <property type="nucleotide sequence ID" value="XM_040888080.1"/>
</dbReference>
<evidence type="ECO:0000256" key="2">
    <source>
        <dbReference type="ARBA" id="ARBA00023155"/>
    </source>
</evidence>
<evidence type="ECO:0000313" key="9">
    <source>
        <dbReference type="Proteomes" id="UP000193922"/>
    </source>
</evidence>
<protein>
    <submittedName>
        <fullName evidence="8">Homeobox-domain-containing protein</fullName>
    </submittedName>
</protein>
<name>A0A1Y1W4J1_9FUNG</name>
<keyword evidence="2 4" id="KW-0371">Homeobox</keyword>
<gene>
    <name evidence="8" type="ORF">DL89DRAFT_268920</name>
</gene>
<keyword evidence="1 4" id="KW-0238">DNA-binding</keyword>
<evidence type="ECO:0000256" key="1">
    <source>
        <dbReference type="ARBA" id="ARBA00023125"/>
    </source>
</evidence>
<evidence type="ECO:0000256" key="5">
    <source>
        <dbReference type="RuleBase" id="RU000682"/>
    </source>
</evidence>
<feature type="compositionally biased region" description="Polar residues" evidence="6">
    <location>
        <begin position="192"/>
        <end position="201"/>
    </location>
</feature>
<dbReference type="GeneID" id="63804728"/>
<dbReference type="CDD" id="cd00086">
    <property type="entry name" value="homeodomain"/>
    <property type="match status" value="1"/>
</dbReference>
<dbReference type="InterPro" id="IPR052631">
    <property type="entry name" value="Paired_homeobox_Bicoid"/>
</dbReference>
<feature type="compositionally biased region" description="Basic residues" evidence="6">
    <location>
        <begin position="231"/>
        <end position="241"/>
    </location>
</feature>
<sequence>MHRSPYSRETTDISDQELQQILESENISGLPAPYCLPTRRRTRTTLTPYQLRVLFRVWERTQYPSSDLRFRLANSLLMTPRNVQIWFQNQRQKTKERAEMRRRTHSPNTSTAQPAAISGISQMSASVHGLERPISAISLSGGSPPESPFRYSHMPPAPPGMGSPIGVSHPHQFHPHHSVPATAHTSPFPGGTASQTTSPVTGSGGSAMLTPPALYSQTFSQQHQQQPPPHQTHHFQRHSIHTHVQLHPPTMRASPPQSMPPPHHHRHSMHSLQHLRQQAQVQPAQSIHLALPPPPPSVQAARVQMPPPTLTSQQKELKQQRQPPRLPPPVVTSHQVPTPYIPSPTTPTTIGRRGSMQSPSPIPSLQRHFSPPLSSAGASQTVREHPENRRTRLASILNPIQPQSEPPEPLPSLGSVLARVQSAEGTITPQHREPSPSVGSKASSPEKWRPW</sequence>
<dbReference type="Gene3D" id="1.10.10.60">
    <property type="entry name" value="Homeodomain-like"/>
    <property type="match status" value="1"/>
</dbReference>
<dbReference type="GO" id="GO:1990837">
    <property type="term" value="F:sequence-specific double-stranded DNA binding"/>
    <property type="evidence" value="ECO:0007669"/>
    <property type="project" value="TreeGrafter"/>
</dbReference>
<organism evidence="8 9">
    <name type="scientific">Linderina pennispora</name>
    <dbReference type="NCBI Taxonomy" id="61395"/>
    <lineage>
        <taxon>Eukaryota</taxon>
        <taxon>Fungi</taxon>
        <taxon>Fungi incertae sedis</taxon>
        <taxon>Zoopagomycota</taxon>
        <taxon>Kickxellomycotina</taxon>
        <taxon>Kickxellomycetes</taxon>
        <taxon>Kickxellales</taxon>
        <taxon>Kickxellaceae</taxon>
        <taxon>Linderina</taxon>
    </lineage>
</organism>
<dbReference type="OrthoDB" id="6159439at2759"/>
<feature type="DNA-binding region" description="Homeobox" evidence="4">
    <location>
        <begin position="39"/>
        <end position="98"/>
    </location>
</feature>
<dbReference type="InterPro" id="IPR009057">
    <property type="entry name" value="Homeodomain-like_sf"/>
</dbReference>
<accession>A0A1Y1W4J1</accession>
<evidence type="ECO:0000313" key="8">
    <source>
        <dbReference type="EMBL" id="ORX68407.1"/>
    </source>
</evidence>
<dbReference type="PROSITE" id="PS50071">
    <property type="entry name" value="HOMEOBOX_2"/>
    <property type="match status" value="1"/>
</dbReference>
<dbReference type="PROSITE" id="PS00027">
    <property type="entry name" value="HOMEOBOX_1"/>
    <property type="match status" value="1"/>
</dbReference>
<dbReference type="PANTHER" id="PTHR46255">
    <property type="entry name" value="SHORT STATURE HOMEOBOX"/>
    <property type="match status" value="1"/>
</dbReference>
<comment type="caution">
    <text evidence="8">The sequence shown here is derived from an EMBL/GenBank/DDBJ whole genome shotgun (WGS) entry which is preliminary data.</text>
</comment>
<feature type="region of interest" description="Disordered" evidence="6">
    <location>
        <begin position="186"/>
        <end position="451"/>
    </location>
</feature>
<evidence type="ECO:0000259" key="7">
    <source>
        <dbReference type="PROSITE" id="PS50071"/>
    </source>
</evidence>
<keyword evidence="3 4" id="KW-0539">Nucleus</keyword>
<dbReference type="EMBL" id="MCFD01000010">
    <property type="protein sequence ID" value="ORX68407.1"/>
    <property type="molecule type" value="Genomic_DNA"/>
</dbReference>
<evidence type="ECO:0000256" key="3">
    <source>
        <dbReference type="ARBA" id="ARBA00023242"/>
    </source>
</evidence>
<feature type="compositionally biased region" description="Polar residues" evidence="6">
    <location>
        <begin position="372"/>
        <end position="381"/>
    </location>
</feature>
<proteinExistence type="predicted"/>
<dbReference type="SMART" id="SM00389">
    <property type="entry name" value="HOX"/>
    <property type="match status" value="1"/>
</dbReference>